<proteinExistence type="predicted"/>
<dbReference type="EMBL" id="FNUS01000001">
    <property type="protein sequence ID" value="SEF51298.1"/>
    <property type="molecule type" value="Genomic_DNA"/>
</dbReference>
<dbReference type="RefSeq" id="WP_103912245.1">
    <property type="nucleotide sequence ID" value="NZ_FNUS01000001.1"/>
</dbReference>
<keyword evidence="2" id="KW-1185">Reference proteome</keyword>
<dbReference type="SUPFAM" id="SSF110296">
    <property type="entry name" value="Oligoxyloglucan reducing end-specific cellobiohydrolase"/>
    <property type="match status" value="1"/>
</dbReference>
<evidence type="ECO:0000313" key="2">
    <source>
        <dbReference type="Proteomes" id="UP000236738"/>
    </source>
</evidence>
<accession>A0A1H5SMV9</accession>
<sequence>MSQIITRGKELIRISPKDNKKLEKSTNGGVSWITRFNGSSSVGEFQDLTDIGKEILGTTSKGLFKSTNDGISWIRKS</sequence>
<dbReference type="AlphaFoldDB" id="A0A1H5SMV9"/>
<name>A0A1H5SMV9_9FLAO</name>
<reference evidence="2" key="1">
    <citation type="submission" date="2016-10" db="EMBL/GenBank/DDBJ databases">
        <authorList>
            <person name="Varghese N."/>
            <person name="Submissions S."/>
        </authorList>
    </citation>
    <scope>NUCLEOTIDE SEQUENCE [LARGE SCALE GENOMIC DNA]</scope>
    <source>
        <strain evidence="2">DSM 21580</strain>
    </source>
</reference>
<gene>
    <name evidence="1" type="ORF">SAMN05421847_0187</name>
</gene>
<dbReference type="OrthoDB" id="1266878at2"/>
<dbReference type="Proteomes" id="UP000236738">
    <property type="component" value="Unassembled WGS sequence"/>
</dbReference>
<organism evidence="1 2">
    <name type="scientific">Halpernia humi</name>
    <dbReference type="NCBI Taxonomy" id="493375"/>
    <lineage>
        <taxon>Bacteria</taxon>
        <taxon>Pseudomonadati</taxon>
        <taxon>Bacteroidota</taxon>
        <taxon>Flavobacteriia</taxon>
        <taxon>Flavobacteriales</taxon>
        <taxon>Weeksellaceae</taxon>
        <taxon>Chryseobacterium group</taxon>
        <taxon>Halpernia</taxon>
    </lineage>
</organism>
<evidence type="ECO:0000313" key="1">
    <source>
        <dbReference type="EMBL" id="SEF51298.1"/>
    </source>
</evidence>
<protein>
    <submittedName>
        <fullName evidence="1">Uncharacterized protein</fullName>
    </submittedName>
</protein>
<dbReference type="Gene3D" id="2.130.10.10">
    <property type="entry name" value="YVTN repeat-like/Quinoprotein amine dehydrogenase"/>
    <property type="match status" value="1"/>
</dbReference>
<dbReference type="InterPro" id="IPR015943">
    <property type="entry name" value="WD40/YVTN_repeat-like_dom_sf"/>
</dbReference>